<gene>
    <name evidence="1" type="ORF">JP39_08005</name>
</gene>
<organism evidence="1 2">
    <name type="scientific">Companilactobacillus heilongjiangensis</name>
    <dbReference type="NCBI Taxonomy" id="1074467"/>
    <lineage>
        <taxon>Bacteria</taxon>
        <taxon>Bacillati</taxon>
        <taxon>Bacillota</taxon>
        <taxon>Bacilli</taxon>
        <taxon>Lactobacillales</taxon>
        <taxon>Lactobacillaceae</taxon>
        <taxon>Companilactobacillus</taxon>
    </lineage>
</organism>
<proteinExistence type="predicted"/>
<dbReference type="AlphaFoldDB" id="A0A0K2LDG2"/>
<evidence type="ECO:0000313" key="2">
    <source>
        <dbReference type="Proteomes" id="UP000061546"/>
    </source>
</evidence>
<dbReference type="Proteomes" id="UP000061546">
    <property type="component" value="Chromosome"/>
</dbReference>
<sequence>MKFSSGSGVRTLVLTPLRLLRFANLAKLKIEARDARLAPVHSELHPFRPSATYFNTKKGTKVFTPLFLN</sequence>
<name>A0A0K2LDG2_9LACO</name>
<dbReference type="KEGG" id="lhi:JP39_08005"/>
<keyword evidence="2" id="KW-1185">Reference proteome</keyword>
<evidence type="ECO:0000313" key="1">
    <source>
        <dbReference type="EMBL" id="ALB29305.1"/>
    </source>
</evidence>
<accession>A0A0K2LDG2</accession>
<reference evidence="1 2" key="1">
    <citation type="submission" date="2015-08" db="EMBL/GenBank/DDBJ databases">
        <title>Genomic sequence of Lactobacillus heilongjiangensis DSM 28069, isolated from Chinese traditional pickle.</title>
        <authorList>
            <person name="Jiang X."/>
            <person name="Zheng B."/>
            <person name="Cheng H."/>
        </authorList>
    </citation>
    <scope>NUCLEOTIDE SEQUENCE [LARGE SCALE GENOMIC DNA]</scope>
    <source>
        <strain evidence="1 2">DSM 28069</strain>
    </source>
</reference>
<dbReference type="EMBL" id="CP012559">
    <property type="protein sequence ID" value="ALB29305.1"/>
    <property type="molecule type" value="Genomic_DNA"/>
</dbReference>
<protein>
    <submittedName>
        <fullName evidence="1">Uncharacterized protein</fullName>
    </submittedName>
</protein>